<keyword evidence="2" id="KW-1185">Reference proteome</keyword>
<protein>
    <recommendedName>
        <fullName evidence="3">DUF2380 domain-containing protein</fullName>
    </recommendedName>
</protein>
<dbReference type="PROSITE" id="PS51257">
    <property type="entry name" value="PROKAR_LIPOPROTEIN"/>
    <property type="match status" value="1"/>
</dbReference>
<reference evidence="1 2" key="1">
    <citation type="submission" date="2016-06" db="EMBL/GenBank/DDBJ databases">
        <title>Genome sequence of endosymbiont of Candidatus Endolucinida thiodiazotropha.</title>
        <authorList>
            <person name="Poehlein A."/>
            <person name="Koenig S."/>
            <person name="Heiden S.E."/>
            <person name="Thuermer A."/>
            <person name="Voget S."/>
            <person name="Daniel R."/>
            <person name="Markert S."/>
            <person name="Gros O."/>
            <person name="Schweder T."/>
        </authorList>
    </citation>
    <scope>NUCLEOTIDE SEQUENCE [LARGE SCALE GENOMIC DNA]</scope>
    <source>
        <strain evidence="1 2">COS</strain>
    </source>
</reference>
<comment type="caution">
    <text evidence="1">The sequence shown here is derived from an EMBL/GenBank/DDBJ whole genome shotgun (WGS) entry which is preliminary data.</text>
</comment>
<gene>
    <name evidence="1" type="ORF">CODIS_33300</name>
</gene>
<evidence type="ECO:0000313" key="2">
    <source>
        <dbReference type="Proteomes" id="UP000094769"/>
    </source>
</evidence>
<evidence type="ECO:0000313" key="1">
    <source>
        <dbReference type="EMBL" id="ODJ86411.1"/>
    </source>
</evidence>
<organism evidence="1 2">
    <name type="scientific">Candidatus Thiodiazotropha endolucinida</name>
    <dbReference type="NCBI Taxonomy" id="1655433"/>
    <lineage>
        <taxon>Bacteria</taxon>
        <taxon>Pseudomonadati</taxon>
        <taxon>Pseudomonadota</taxon>
        <taxon>Gammaproteobacteria</taxon>
        <taxon>Chromatiales</taxon>
        <taxon>Sedimenticolaceae</taxon>
        <taxon>Candidatus Thiodiazotropha</taxon>
    </lineage>
</organism>
<dbReference type="Proteomes" id="UP000094769">
    <property type="component" value="Unassembled WGS sequence"/>
</dbReference>
<dbReference type="Pfam" id="PF11684">
    <property type="entry name" value="DUF3280"/>
    <property type="match status" value="1"/>
</dbReference>
<dbReference type="OrthoDB" id="6162708at2"/>
<dbReference type="EMBL" id="MARB01000022">
    <property type="protein sequence ID" value="ODJ86411.1"/>
    <property type="molecule type" value="Genomic_DNA"/>
</dbReference>
<accession>A0A7Z1AE05</accession>
<dbReference type="RefSeq" id="WP_069127045.1">
    <property type="nucleotide sequence ID" value="NZ_MARB01000022.1"/>
</dbReference>
<evidence type="ECO:0008006" key="3">
    <source>
        <dbReference type="Google" id="ProtNLM"/>
    </source>
</evidence>
<dbReference type="AlphaFoldDB" id="A0A7Z1AE05"/>
<dbReference type="InterPro" id="IPR021698">
    <property type="entry name" value="DUF3280"/>
</dbReference>
<proteinExistence type="predicted"/>
<sequence length="184" mass="20799">MNILKYYPGSIERPKIIQLAAFMAMIACILSPAASKAAQRERLVVLPFEIVDNTPVPGDDTRHRKMLEKITGFIGETIENEGIFDVVPQQQVNDAVNAARLGTYIHTCNHCEYNLAEMVEGDKVMIGWIYKMSMLILTMHIEVKDVESKKTVISKAYDFRGDNEKAWLRAASYMVRDLGEMLGK</sequence>
<name>A0A7Z1AE05_9GAMM</name>